<evidence type="ECO:0000256" key="17">
    <source>
        <dbReference type="ARBA" id="ARBA00023180"/>
    </source>
</evidence>
<dbReference type="PROSITE" id="PS50088">
    <property type="entry name" value="ANK_REPEAT"/>
    <property type="match status" value="3"/>
</dbReference>
<dbReference type="PROSITE" id="PS00022">
    <property type="entry name" value="EGF_1"/>
    <property type="match status" value="5"/>
</dbReference>
<feature type="domain" description="EGF-like" evidence="23">
    <location>
        <begin position="33"/>
        <end position="69"/>
    </location>
</feature>
<dbReference type="InterPro" id="IPR013032">
    <property type="entry name" value="EGF-like_CS"/>
</dbReference>
<dbReference type="Proteomes" id="UP000694871">
    <property type="component" value="Unplaced"/>
</dbReference>
<dbReference type="PANTHER" id="PTHR45836:SF23">
    <property type="entry name" value="NEUROGENIC LOCUS NOTCH HOMOLOG PROTEIN 1"/>
    <property type="match status" value="1"/>
</dbReference>
<feature type="domain" description="EGF-like" evidence="23">
    <location>
        <begin position="1"/>
        <end position="31"/>
    </location>
</feature>
<dbReference type="RefSeq" id="XP_015263302.1">
    <property type="nucleotide sequence ID" value="XM_015407816.1"/>
</dbReference>
<evidence type="ECO:0000313" key="26">
    <source>
        <dbReference type="RefSeq" id="XP_015263302.1"/>
    </source>
</evidence>
<evidence type="ECO:0000256" key="18">
    <source>
        <dbReference type="ARBA" id="ARBA00023242"/>
    </source>
</evidence>
<evidence type="ECO:0000256" key="7">
    <source>
        <dbReference type="ARBA" id="ARBA00022737"/>
    </source>
</evidence>
<keyword evidence="18" id="KW-0539">Nucleus</keyword>
<feature type="transmembrane region" description="Helical" evidence="22">
    <location>
        <begin position="550"/>
        <end position="570"/>
    </location>
</feature>
<evidence type="ECO:0000256" key="6">
    <source>
        <dbReference type="ARBA" id="ARBA00022729"/>
    </source>
</evidence>
<keyword evidence="14 20" id="KW-1015">Disulfide bond</keyword>
<keyword evidence="11" id="KW-0805">Transcription regulation</keyword>
<dbReference type="Gene3D" id="2.10.25.10">
    <property type="entry name" value="Laminin"/>
    <property type="match status" value="8"/>
</dbReference>
<evidence type="ECO:0000256" key="12">
    <source>
        <dbReference type="ARBA" id="ARBA00023043"/>
    </source>
</evidence>
<keyword evidence="17" id="KW-0325">Glycoprotein</keyword>
<dbReference type="PANTHER" id="PTHR45836">
    <property type="entry name" value="SLIT HOMOLOG"/>
    <property type="match status" value="1"/>
</dbReference>
<proteinExistence type="inferred from homology"/>
<reference evidence="26" key="1">
    <citation type="submission" date="2025-08" db="UniProtKB">
        <authorList>
            <consortium name="RefSeq"/>
        </authorList>
    </citation>
    <scope>IDENTIFICATION</scope>
</reference>
<dbReference type="InterPro" id="IPR001881">
    <property type="entry name" value="EGF-like_Ca-bd_dom"/>
</dbReference>
<dbReference type="PRINTS" id="PR01983">
    <property type="entry name" value="NOTCH"/>
</dbReference>
<dbReference type="SUPFAM" id="SSF57184">
    <property type="entry name" value="Growth factor receptor domain"/>
    <property type="match status" value="1"/>
</dbReference>
<feature type="repeat" description="ANK" evidence="19">
    <location>
        <begin position="782"/>
        <end position="814"/>
    </location>
</feature>
<evidence type="ECO:0000256" key="14">
    <source>
        <dbReference type="ARBA" id="ARBA00023157"/>
    </source>
</evidence>
<keyword evidence="7" id="KW-0677">Repeat</keyword>
<dbReference type="InterPro" id="IPR035993">
    <property type="entry name" value="Notch-like_dom_sf"/>
</dbReference>
<dbReference type="Gene3D" id="4.10.470.20">
    <property type="match status" value="2"/>
</dbReference>
<dbReference type="SUPFAM" id="SSF90193">
    <property type="entry name" value="Notch domain"/>
    <property type="match status" value="3"/>
</dbReference>
<evidence type="ECO:0000256" key="2">
    <source>
        <dbReference type="ARBA" id="ARBA00004251"/>
    </source>
</evidence>
<dbReference type="InterPro" id="IPR018097">
    <property type="entry name" value="EGF_Ca-bd_CS"/>
</dbReference>
<feature type="region of interest" description="Disordered" evidence="21">
    <location>
        <begin position="501"/>
        <end position="542"/>
    </location>
</feature>
<dbReference type="Pfam" id="PF00023">
    <property type="entry name" value="Ank"/>
    <property type="match status" value="2"/>
</dbReference>
<dbReference type="SMART" id="SM00248">
    <property type="entry name" value="ANK"/>
    <property type="match status" value="4"/>
</dbReference>
<evidence type="ECO:0000256" key="22">
    <source>
        <dbReference type="SAM" id="Phobius"/>
    </source>
</evidence>
<feature type="domain" description="LNR" evidence="24">
    <location>
        <begin position="330"/>
        <end position="374"/>
    </location>
</feature>
<evidence type="ECO:0000259" key="24">
    <source>
        <dbReference type="PROSITE" id="PS50258"/>
    </source>
</evidence>
<keyword evidence="12 19" id="KW-0040">ANK repeat</keyword>
<feature type="non-terminal residue" evidence="26">
    <location>
        <position position="1"/>
    </location>
</feature>
<dbReference type="PROSITE" id="PS50258">
    <property type="entry name" value="LNR"/>
    <property type="match status" value="3"/>
</dbReference>
<evidence type="ECO:0000256" key="15">
    <source>
        <dbReference type="ARBA" id="ARBA00023159"/>
    </source>
</evidence>
<dbReference type="SMART" id="SM00004">
    <property type="entry name" value="NL"/>
    <property type="match status" value="3"/>
</dbReference>
<dbReference type="InterPro" id="IPR000800">
    <property type="entry name" value="Notch_dom"/>
</dbReference>
<feature type="disulfide bond" evidence="20">
    <location>
        <begin position="232"/>
        <end position="249"/>
    </location>
</feature>
<evidence type="ECO:0000313" key="25">
    <source>
        <dbReference type="Proteomes" id="UP000694871"/>
    </source>
</evidence>
<comment type="similarity">
    <text evidence="3">Belongs to the NOTCH family.</text>
</comment>
<dbReference type="PROSITE" id="PS01187">
    <property type="entry name" value="EGF_CA"/>
    <property type="match status" value="1"/>
</dbReference>
<dbReference type="PRINTS" id="PR01452">
    <property type="entry name" value="LNOTCHREPEAT"/>
</dbReference>
<feature type="domain" description="LNR" evidence="24">
    <location>
        <begin position="412"/>
        <end position="453"/>
    </location>
</feature>
<keyword evidence="15" id="KW-0010">Activator</keyword>
<gene>
    <name evidence="26" type="primary">NOTCH4</name>
</gene>
<evidence type="ECO:0000256" key="19">
    <source>
        <dbReference type="PROSITE-ProRule" id="PRU00023"/>
    </source>
</evidence>
<feature type="disulfide bond" evidence="20">
    <location>
        <begin position="21"/>
        <end position="30"/>
    </location>
</feature>
<dbReference type="Pfam" id="PF00066">
    <property type="entry name" value="Notch"/>
    <property type="match status" value="3"/>
</dbReference>
<dbReference type="Gene3D" id="1.25.40.20">
    <property type="entry name" value="Ankyrin repeat-containing domain"/>
    <property type="match status" value="1"/>
</dbReference>
<organism evidence="25 26">
    <name type="scientific">Gekko japonicus</name>
    <name type="common">Schlegel's Japanese gecko</name>
    <dbReference type="NCBI Taxonomy" id="146911"/>
    <lineage>
        <taxon>Eukaryota</taxon>
        <taxon>Metazoa</taxon>
        <taxon>Chordata</taxon>
        <taxon>Craniata</taxon>
        <taxon>Vertebrata</taxon>
        <taxon>Euteleostomi</taxon>
        <taxon>Lepidosauria</taxon>
        <taxon>Squamata</taxon>
        <taxon>Bifurcata</taxon>
        <taxon>Gekkota</taxon>
        <taxon>Gekkonidae</taxon>
        <taxon>Gekkoninae</taxon>
        <taxon>Gekko</taxon>
    </lineage>
</organism>
<dbReference type="SMART" id="SM00181">
    <property type="entry name" value="EGF"/>
    <property type="match status" value="8"/>
</dbReference>
<feature type="domain" description="EGF-like" evidence="23">
    <location>
        <begin position="263"/>
        <end position="301"/>
    </location>
</feature>
<evidence type="ECO:0000256" key="20">
    <source>
        <dbReference type="PROSITE-ProRule" id="PRU00076"/>
    </source>
</evidence>
<accession>A0ABM1JPB5</accession>
<keyword evidence="6" id="KW-0732">Signal</keyword>
<feature type="compositionally biased region" description="Basic residues" evidence="21">
    <location>
        <begin position="889"/>
        <end position="898"/>
    </location>
</feature>
<dbReference type="Pfam" id="PF12796">
    <property type="entry name" value="Ank_2"/>
    <property type="match status" value="1"/>
</dbReference>
<keyword evidence="16" id="KW-0804">Transcription</keyword>
<evidence type="ECO:0000256" key="8">
    <source>
        <dbReference type="ARBA" id="ARBA00022782"/>
    </source>
</evidence>
<dbReference type="Pfam" id="PF00008">
    <property type="entry name" value="EGF"/>
    <property type="match status" value="4"/>
</dbReference>
<comment type="subcellular location">
    <subcellularLocation>
        <location evidence="2">Cell membrane</location>
        <topology evidence="2">Single-pass type I membrane protein</topology>
    </subcellularLocation>
    <subcellularLocation>
        <location evidence="1">Nucleus</location>
    </subcellularLocation>
</comment>
<evidence type="ECO:0000256" key="4">
    <source>
        <dbReference type="ARBA" id="ARBA00022536"/>
    </source>
</evidence>
<evidence type="ECO:0000256" key="9">
    <source>
        <dbReference type="ARBA" id="ARBA00022976"/>
    </source>
</evidence>
<sequence length="946" mass="101217">ANPCEHGGSCHNTPGSFACHCLNGYTGSRCESDLNECLSQPCHNGASCLDLLDQFQCLCPVGFEGPQCQLEVDGCASSPCRNGGQCQNSAGTFRCICPQDPCQNGGQCIVKAFAPICLCPLGWGGSRCQQKTTRKGEPCPDLSGGGDCQCLPGKKCPDGRVCTETPSGYLCLCPPGTKGPNCDLYPCSVPTAHCYHGGTCVARPEGVSCLCPPGYVGDQCQGVVDPCFSQPCHPSGAHSCQSNANGFQCFCLPGYTGILCESLMDSCQPNPCLNGGSCQAVPDSPLEFTCHCPQHNGGVCISHPSGPQCLCSGGFSGPDCRLPPCSSGSCPAPNTTVDCQQVAGDGRCDRACSSPETRWDGGDCSLGVLDPWENCPRRDLCWMAFRDGQCHRHCDNEDCLFDGYDCSQQMQCNPLYERYCRDHFSDGHCDGGCDTALCGWDGGDCWSASTEGPGLGLVVLLPQEGLRQSLRSLAVALRGALGLQRDLQGRERIYPYTGKEELGSSSNWTGTEEKAAGETIGRQHSGDTRTKESVGGTDPQASASHFPGPLVYSVVAGVVAVVLGIFLGVWRVRRPQRREQGLLWLPPGFAPRQGKKRRCRREPVGEDAIGLKPRKSGTEFVEDSDMCSSPHFDGPLSFKDIKDDLESISPQNQGQSTTEKQVQLNMLTSDQEKNSKLKAVKTQGSVCGLTPLMPAAHTPVSKVEESWADTQEESSGETPLHLAARYSRADAARRLLASGADANTRDQWGRTPLHSAIAADALGVFQILLRHRQTDLDTSAHDGSTPLILATRLGVENMVEELVANRVDIGATDKRVVVMADAQTPLFLAAREGSCKVACLLLQHGAKQNIPDHVGRLARDVAQERLHHDILSLLDSPRPSPTAGQLPSHRPRPHHHRSAPNPRKLSWQGGHPRLPPVPENEIPLKVLPPSALPTSSSEEAVGLPPE</sequence>
<dbReference type="InterPro" id="IPR000742">
    <property type="entry name" value="EGF"/>
</dbReference>
<feature type="disulfide bond" evidence="20">
    <location>
        <begin position="119"/>
        <end position="128"/>
    </location>
</feature>
<keyword evidence="10 22" id="KW-1133">Transmembrane helix</keyword>
<evidence type="ECO:0000256" key="13">
    <source>
        <dbReference type="ARBA" id="ARBA00023136"/>
    </source>
</evidence>
<keyword evidence="25" id="KW-1185">Reference proteome</keyword>
<evidence type="ECO:0000256" key="3">
    <source>
        <dbReference type="ARBA" id="ARBA00005847"/>
    </source>
</evidence>
<keyword evidence="8" id="KW-0221">Differentiation</keyword>
<dbReference type="InterPro" id="IPR036770">
    <property type="entry name" value="Ankyrin_rpt-contain_sf"/>
</dbReference>
<dbReference type="Pfam" id="PF12661">
    <property type="entry name" value="hEGF"/>
    <property type="match status" value="3"/>
</dbReference>
<protein>
    <submittedName>
        <fullName evidence="26">Neurogenic locus notch homolog protein 4</fullName>
    </submittedName>
</protein>
<dbReference type="SMART" id="SM00179">
    <property type="entry name" value="EGF_CA"/>
    <property type="match status" value="6"/>
</dbReference>
<dbReference type="GeneID" id="107107508"/>
<feature type="disulfide bond" evidence="20">
    <location>
        <begin position="59"/>
        <end position="68"/>
    </location>
</feature>
<feature type="region of interest" description="Disordered" evidence="21">
    <location>
        <begin position="871"/>
        <end position="946"/>
    </location>
</feature>
<evidence type="ECO:0000256" key="11">
    <source>
        <dbReference type="ARBA" id="ARBA00023015"/>
    </source>
</evidence>
<feature type="domain" description="EGF-like" evidence="23">
    <location>
        <begin position="223"/>
        <end position="261"/>
    </location>
</feature>
<dbReference type="PROSITE" id="PS00010">
    <property type="entry name" value="ASX_HYDROXYL"/>
    <property type="match status" value="2"/>
</dbReference>
<keyword evidence="5 22" id="KW-0812">Transmembrane</keyword>
<evidence type="ECO:0000256" key="10">
    <source>
        <dbReference type="ARBA" id="ARBA00022989"/>
    </source>
</evidence>
<feature type="disulfide bond" evidence="20">
    <location>
        <begin position="211"/>
        <end position="220"/>
    </location>
</feature>
<feature type="domain" description="EGF-like" evidence="23">
    <location>
        <begin position="183"/>
        <end position="221"/>
    </location>
</feature>
<dbReference type="InterPro" id="IPR051355">
    <property type="entry name" value="Notch/Slit_guidance"/>
</dbReference>
<feature type="repeat" description="ANK" evidence="19">
    <location>
        <begin position="821"/>
        <end position="853"/>
    </location>
</feature>
<dbReference type="CDD" id="cd21705">
    <property type="entry name" value="JMTM_Notch4"/>
    <property type="match status" value="1"/>
</dbReference>
<dbReference type="InterPro" id="IPR009030">
    <property type="entry name" value="Growth_fac_rcpt_cys_sf"/>
</dbReference>
<evidence type="ECO:0000256" key="16">
    <source>
        <dbReference type="ARBA" id="ARBA00023163"/>
    </source>
</evidence>
<dbReference type="PROSITE" id="PS01186">
    <property type="entry name" value="EGF_2"/>
    <property type="match status" value="5"/>
</dbReference>
<comment type="caution">
    <text evidence="20">Lacks conserved residue(s) required for the propagation of feature annotation.</text>
</comment>
<feature type="repeat" description="ANK" evidence="19">
    <location>
        <begin position="715"/>
        <end position="747"/>
    </location>
</feature>
<evidence type="ECO:0000259" key="23">
    <source>
        <dbReference type="PROSITE" id="PS50026"/>
    </source>
</evidence>
<evidence type="ECO:0000256" key="1">
    <source>
        <dbReference type="ARBA" id="ARBA00004123"/>
    </source>
</evidence>
<feature type="domain" description="LNR" evidence="24">
    <location>
        <begin position="375"/>
        <end position="411"/>
    </location>
</feature>
<feature type="disulfide bond" evidence="20">
    <location>
        <begin position="251"/>
        <end position="260"/>
    </location>
</feature>
<keyword evidence="13 22" id="KW-0472">Membrane</keyword>
<dbReference type="SUPFAM" id="SSF48403">
    <property type="entry name" value="Ankyrin repeat"/>
    <property type="match status" value="1"/>
</dbReference>
<dbReference type="CDD" id="cd00054">
    <property type="entry name" value="EGF_CA"/>
    <property type="match status" value="6"/>
</dbReference>
<name>A0ABM1JPB5_GEKJA</name>
<dbReference type="InterPro" id="IPR000152">
    <property type="entry name" value="EGF-type_Asp/Asn_hydroxyl_site"/>
</dbReference>
<evidence type="ECO:0000256" key="5">
    <source>
        <dbReference type="ARBA" id="ARBA00022692"/>
    </source>
</evidence>
<dbReference type="PROSITE" id="PS50297">
    <property type="entry name" value="ANK_REP_REGION"/>
    <property type="match status" value="3"/>
</dbReference>
<dbReference type="InterPro" id="IPR002110">
    <property type="entry name" value="Ankyrin_rpt"/>
</dbReference>
<dbReference type="PROSITE" id="PS50026">
    <property type="entry name" value="EGF_3"/>
    <property type="match status" value="6"/>
</dbReference>
<keyword evidence="4 20" id="KW-0245">EGF-like domain</keyword>
<evidence type="ECO:0000256" key="21">
    <source>
        <dbReference type="SAM" id="MobiDB-lite"/>
    </source>
</evidence>
<feature type="domain" description="EGF-like" evidence="23">
    <location>
        <begin position="96"/>
        <end position="129"/>
    </location>
</feature>
<keyword evidence="9" id="KW-0914">Notch signaling pathway</keyword>
<dbReference type="SUPFAM" id="SSF57196">
    <property type="entry name" value="EGF/Laminin"/>
    <property type="match status" value="5"/>
</dbReference>